<evidence type="ECO:0000256" key="7">
    <source>
        <dbReference type="ARBA" id="ARBA00023069"/>
    </source>
</evidence>
<feature type="coiled-coil region" evidence="10">
    <location>
        <begin position="224"/>
        <end position="268"/>
    </location>
</feature>
<comment type="similarity">
    <text evidence="3">Belongs to the DRC10 family.</text>
</comment>
<keyword evidence="5" id="KW-0963">Cytoplasm</keyword>
<dbReference type="OrthoDB" id="536093at2759"/>
<feature type="compositionally biased region" description="Polar residues" evidence="11">
    <location>
        <begin position="8"/>
        <end position="20"/>
    </location>
</feature>
<evidence type="ECO:0000256" key="10">
    <source>
        <dbReference type="SAM" id="Coils"/>
    </source>
</evidence>
<comment type="function">
    <text evidence="1">Component of the nexin-dynein regulatory complex (N-DRC), a key regulator of ciliary/flagellar motility which maintains the alignment and integrity of the distal axoneme and regulates microtubule sliding in motile axonemes.</text>
</comment>
<evidence type="ECO:0000256" key="3">
    <source>
        <dbReference type="ARBA" id="ARBA00009071"/>
    </source>
</evidence>
<evidence type="ECO:0000256" key="1">
    <source>
        <dbReference type="ARBA" id="ARBA00003029"/>
    </source>
</evidence>
<dbReference type="Proteomes" id="UP000515158">
    <property type="component" value="Unplaced"/>
</dbReference>
<evidence type="ECO:0000256" key="11">
    <source>
        <dbReference type="SAM" id="MobiDB-lite"/>
    </source>
</evidence>
<proteinExistence type="inferred from homology"/>
<accession>A0A6P8YK65</accession>
<dbReference type="AlphaFoldDB" id="A0A6P8YK65"/>
<evidence type="ECO:0000313" key="12">
    <source>
        <dbReference type="Proteomes" id="UP000515158"/>
    </source>
</evidence>
<keyword evidence="6" id="KW-0282">Flagellum</keyword>
<keyword evidence="12" id="KW-1185">Reference proteome</keyword>
<keyword evidence="7" id="KW-0969">Cilium</keyword>
<evidence type="ECO:0000256" key="5">
    <source>
        <dbReference type="ARBA" id="ARBA00022490"/>
    </source>
</evidence>
<comment type="subcellular location">
    <subcellularLocation>
        <location evidence="2">Cytoplasm</location>
        <location evidence="2">Cytoskeleton</location>
        <location evidence="2">Flagellum axoneme</location>
    </subcellularLocation>
</comment>
<dbReference type="RefSeq" id="XP_034240263.1">
    <property type="nucleotide sequence ID" value="XM_034384372.1"/>
</dbReference>
<gene>
    <name evidence="13" type="primary">LOC117644757</name>
</gene>
<organism evidence="13">
    <name type="scientific">Thrips palmi</name>
    <name type="common">Melon thrips</name>
    <dbReference type="NCBI Taxonomy" id="161013"/>
    <lineage>
        <taxon>Eukaryota</taxon>
        <taxon>Metazoa</taxon>
        <taxon>Ecdysozoa</taxon>
        <taxon>Arthropoda</taxon>
        <taxon>Hexapoda</taxon>
        <taxon>Insecta</taxon>
        <taxon>Pterygota</taxon>
        <taxon>Neoptera</taxon>
        <taxon>Paraneoptera</taxon>
        <taxon>Thysanoptera</taxon>
        <taxon>Terebrantia</taxon>
        <taxon>Thripoidea</taxon>
        <taxon>Thripidae</taxon>
        <taxon>Thrips</taxon>
    </lineage>
</organism>
<dbReference type="InParanoid" id="A0A6P8YK65"/>
<dbReference type="GeneID" id="117644757"/>
<evidence type="ECO:0000256" key="6">
    <source>
        <dbReference type="ARBA" id="ARBA00022846"/>
    </source>
</evidence>
<keyword evidence="8" id="KW-0206">Cytoskeleton</keyword>
<dbReference type="PANTHER" id="PTHR31598">
    <property type="entry name" value="IQ DOMAIN-CONTAINING PROTEIN D"/>
    <property type="match status" value="1"/>
</dbReference>
<evidence type="ECO:0000256" key="9">
    <source>
        <dbReference type="ARBA" id="ARBA00023273"/>
    </source>
</evidence>
<keyword evidence="10" id="KW-0175">Coiled coil</keyword>
<evidence type="ECO:0000256" key="4">
    <source>
        <dbReference type="ARBA" id="ARBA00021752"/>
    </source>
</evidence>
<dbReference type="PROSITE" id="PS50096">
    <property type="entry name" value="IQ"/>
    <property type="match status" value="1"/>
</dbReference>
<dbReference type="InterPro" id="IPR042815">
    <property type="entry name" value="DRC10"/>
</dbReference>
<feature type="region of interest" description="Disordered" evidence="11">
    <location>
        <begin position="1"/>
        <end position="29"/>
    </location>
</feature>
<protein>
    <recommendedName>
        <fullName evidence="4">Dynein regulatory complex protein 10</fullName>
    </recommendedName>
</protein>
<dbReference type="KEGG" id="tpal:117644757"/>
<sequence>MASYRASMDSQRLSEQRGSTGSQGGQDADVSRALNTLWDNEEVREMVQTRLLPLVSSTGAVFLEYLARLRAVAADRLSRSPEEERAREAELCAAWRGGRQLDADRARLEGQLRDQAEQLGGQVADKARAVALLRHNVNLVRRQCQEEVKLIVDKSERAMVLEWRNSEYRQENLKAELNTATEKMAATLAAHLAEEKELRVKRHKMETLLLTWLQKFDADVGEKFQEHEELSEEYENEAQQMRELTERMEAQEGEYRSLLAEKQRYEKEEEDEAVFALASKHAAKVIQRAWRAYRLRKRLAKAAKKKGKGKGKKKAK</sequence>
<reference evidence="13" key="1">
    <citation type="submission" date="2025-08" db="UniProtKB">
        <authorList>
            <consortium name="RefSeq"/>
        </authorList>
    </citation>
    <scope>IDENTIFICATION</scope>
    <source>
        <tissue evidence="13">Total insect</tissue>
    </source>
</reference>
<dbReference type="PANTHER" id="PTHR31598:SF1">
    <property type="entry name" value="DYNEIN REGULATORY COMPLEX PROTEIN 10"/>
    <property type="match status" value="1"/>
</dbReference>
<evidence type="ECO:0000313" key="13">
    <source>
        <dbReference type="RefSeq" id="XP_034240263.1"/>
    </source>
</evidence>
<evidence type="ECO:0000256" key="2">
    <source>
        <dbReference type="ARBA" id="ARBA00004611"/>
    </source>
</evidence>
<evidence type="ECO:0000256" key="8">
    <source>
        <dbReference type="ARBA" id="ARBA00023212"/>
    </source>
</evidence>
<keyword evidence="9" id="KW-0966">Cell projection</keyword>
<name>A0A6P8YK65_THRPL</name>